<sequence>MFLPERAGVRGYLLLPHPNPLHKGEDWVGPISAMSPGLGVYLRPASSASTSSTLVVLARRSMTDSSSSALVRLVIT</sequence>
<keyword evidence="2" id="KW-1185">Reference proteome</keyword>
<name>A0ABY0HWG0_CITAM</name>
<protein>
    <submittedName>
        <fullName evidence="1">Uncharacterized protein</fullName>
    </submittedName>
</protein>
<gene>
    <name evidence="1" type="ORF">EAJ18_09005</name>
</gene>
<organism evidence="1 2">
    <name type="scientific">Citrobacter amalonaticus</name>
    <dbReference type="NCBI Taxonomy" id="35703"/>
    <lineage>
        <taxon>Bacteria</taxon>
        <taxon>Pseudomonadati</taxon>
        <taxon>Pseudomonadota</taxon>
        <taxon>Gammaproteobacteria</taxon>
        <taxon>Enterobacterales</taxon>
        <taxon>Enterobacteriaceae</taxon>
        <taxon>Citrobacter</taxon>
    </lineage>
</organism>
<evidence type="ECO:0000313" key="2">
    <source>
        <dbReference type="Proteomes" id="UP000292985"/>
    </source>
</evidence>
<proteinExistence type="predicted"/>
<dbReference type="Proteomes" id="UP000292985">
    <property type="component" value="Unassembled WGS sequence"/>
</dbReference>
<accession>A0ABY0HWG0</accession>
<reference evidence="1 2" key="1">
    <citation type="journal article" date="2019" name="Science, e1252229">
        <title>Invertible promoters mediate bacterial phase variation, antibiotic resistance, and host adaptation in the gut.</title>
        <authorList>
            <person name="Jiang X."/>
            <person name="Hall A.B."/>
            <person name="Arthur T.D."/>
            <person name="Plichta D.R."/>
            <person name="Covington C.T."/>
            <person name="Poyet M."/>
            <person name="Crothers J."/>
            <person name="Moses P.L."/>
            <person name="Tolonen A.C."/>
            <person name="Vlamakis H."/>
            <person name="Alm E.J."/>
            <person name="Xavier R.J."/>
        </authorList>
    </citation>
    <scope>NUCLEOTIDE SEQUENCE [LARGE SCALE GENOMIC DNA]</scope>
    <source>
        <strain evidence="2">ca_0067</strain>
    </source>
</reference>
<evidence type="ECO:0000313" key="1">
    <source>
        <dbReference type="EMBL" id="RYT44456.1"/>
    </source>
</evidence>
<comment type="caution">
    <text evidence="1">The sequence shown here is derived from an EMBL/GenBank/DDBJ whole genome shotgun (WGS) entry which is preliminary data.</text>
</comment>
<dbReference type="EMBL" id="RCYA01000003">
    <property type="protein sequence ID" value="RYT44456.1"/>
    <property type="molecule type" value="Genomic_DNA"/>
</dbReference>